<dbReference type="EMBL" id="CDMY01000430">
    <property type="protein sequence ID" value="CEM11988.1"/>
    <property type="molecule type" value="Genomic_DNA"/>
</dbReference>
<organism evidence="2 3">
    <name type="scientific">Vitrella brassicaformis (strain CCMP3155)</name>
    <dbReference type="NCBI Taxonomy" id="1169540"/>
    <lineage>
        <taxon>Eukaryota</taxon>
        <taxon>Sar</taxon>
        <taxon>Alveolata</taxon>
        <taxon>Colpodellida</taxon>
        <taxon>Vitrellaceae</taxon>
        <taxon>Vitrella</taxon>
    </lineage>
</organism>
<keyword evidence="3" id="KW-1185">Reference proteome</keyword>
<proteinExistence type="predicted"/>
<reference evidence="2 3" key="1">
    <citation type="submission" date="2014-11" db="EMBL/GenBank/DDBJ databases">
        <authorList>
            <person name="Zhu J."/>
            <person name="Qi W."/>
            <person name="Song R."/>
        </authorList>
    </citation>
    <scope>NUCLEOTIDE SEQUENCE [LARGE SCALE GENOMIC DNA]</scope>
</reference>
<name>A0A0G4FGL0_VITBC</name>
<protein>
    <submittedName>
        <fullName evidence="2">Uncharacterized protein</fullName>
    </submittedName>
</protein>
<feature type="region of interest" description="Disordered" evidence="1">
    <location>
        <begin position="1"/>
        <end position="31"/>
    </location>
</feature>
<feature type="compositionally biased region" description="Basic and acidic residues" evidence="1">
    <location>
        <begin position="1"/>
        <end position="15"/>
    </location>
</feature>
<evidence type="ECO:0000256" key="1">
    <source>
        <dbReference type="SAM" id="MobiDB-lite"/>
    </source>
</evidence>
<gene>
    <name evidence="2" type="ORF">Vbra_1200</name>
</gene>
<dbReference type="InParanoid" id="A0A0G4FGL0"/>
<accession>A0A0G4FGL0</accession>
<evidence type="ECO:0000313" key="2">
    <source>
        <dbReference type="EMBL" id="CEM11988.1"/>
    </source>
</evidence>
<dbReference type="VEuPathDB" id="CryptoDB:Vbra_1200"/>
<dbReference type="Proteomes" id="UP000041254">
    <property type="component" value="Unassembled WGS sequence"/>
</dbReference>
<dbReference type="AlphaFoldDB" id="A0A0G4FGL0"/>
<evidence type="ECO:0000313" key="3">
    <source>
        <dbReference type="Proteomes" id="UP000041254"/>
    </source>
</evidence>
<sequence length="96" mass="11197">MPLRHSPEVGGERRNTNSNRRPNRNGKDAAHAMDRSFVPFVVSLAEDCSNRIVTRVCLEHEWLRKVRQHQHRCFRQQCISLGVAPLKWHVFLRKAG</sequence>